<dbReference type="STRING" id="1561998.A0A1I7T434"/>
<keyword evidence="3" id="KW-0378">Hydrolase</keyword>
<feature type="compositionally biased region" description="Acidic residues" evidence="4">
    <location>
        <begin position="9"/>
        <end position="23"/>
    </location>
</feature>
<dbReference type="Gene3D" id="1.10.10.10">
    <property type="entry name" value="Winged helix-like DNA-binding domain superfamily/Winged helix DNA-binding domain"/>
    <property type="match status" value="1"/>
</dbReference>
<dbReference type="Gene3D" id="3.90.230.10">
    <property type="entry name" value="Creatinase/methionine aminopeptidase superfamily"/>
    <property type="match status" value="1"/>
</dbReference>
<organism evidence="6 7">
    <name type="scientific">Caenorhabditis tropicalis</name>
    <dbReference type="NCBI Taxonomy" id="1561998"/>
    <lineage>
        <taxon>Eukaryota</taxon>
        <taxon>Metazoa</taxon>
        <taxon>Ecdysozoa</taxon>
        <taxon>Nematoda</taxon>
        <taxon>Chromadorea</taxon>
        <taxon>Rhabditida</taxon>
        <taxon>Rhabditina</taxon>
        <taxon>Rhabditomorpha</taxon>
        <taxon>Rhabditoidea</taxon>
        <taxon>Rhabditidae</taxon>
        <taxon>Peloderinae</taxon>
        <taxon>Caenorhabditis</taxon>
    </lineage>
</organism>
<dbReference type="GO" id="GO:0004177">
    <property type="term" value="F:aminopeptidase activity"/>
    <property type="evidence" value="ECO:0007669"/>
    <property type="project" value="UniProtKB-KW"/>
</dbReference>
<dbReference type="eggNOG" id="KOG2775">
    <property type="taxonomic scope" value="Eukaryota"/>
</dbReference>
<dbReference type="InterPro" id="IPR000994">
    <property type="entry name" value="Pept_M24"/>
</dbReference>
<dbReference type="InterPro" id="IPR036005">
    <property type="entry name" value="Creatinase/aminopeptidase-like"/>
</dbReference>
<accession>A0A1I7T434</accession>
<sequence length="408" mass="47413">MPRAMNAAFEEDDEDEEEEEKEDDVIRPAIRRMTAEQQAAYQQRWRDEIFKMRKVDELYKRGDFPVGKELKYMIGNVRSDREFNEEKIAFDESMKSIFDKYRRAGETHRKVRNYVKNWLRPGMTTLEVCARIEAAARHLVNFTLPDTRATSPALLSLNECVMNYTPEMNEEYYLRREDMLKVDIGLCVYGKSIKPIFTVNFDKDYDPMIDSTKEALEAGIKAAGVDVSLYDIKTAMSEVIDNAEFEIRGRQVVPKFIQTVLFATSEQCIRDGRMIQNKRGGSVHQKIEENEVYEIACAVSTGNRRVREDTAVNSRLFQLRVNEKEEKLSDNLMNLRNQIDRQFGTYKFCGRQLSLKPNDDRIVNLFKQKVIDTYPPQYDAAGSFTSMFSHTVIFRPTVKEIVTAGDDY</sequence>
<evidence type="ECO:0000313" key="7">
    <source>
        <dbReference type="WBParaSite" id="Csp11.Scaffold497.g2225.t1"/>
    </source>
</evidence>
<evidence type="ECO:0000313" key="6">
    <source>
        <dbReference type="Proteomes" id="UP000095282"/>
    </source>
</evidence>
<reference evidence="7" key="1">
    <citation type="submission" date="2016-11" db="UniProtKB">
        <authorList>
            <consortium name="WormBaseParasite"/>
        </authorList>
    </citation>
    <scope>IDENTIFICATION</scope>
</reference>
<protein>
    <submittedName>
        <fullName evidence="7">Peptidase_M24 domain-containing protein</fullName>
    </submittedName>
</protein>
<dbReference type="WBParaSite" id="Csp11.Scaffold497.g2225.t1">
    <property type="protein sequence ID" value="Csp11.Scaffold497.g2225.t1"/>
    <property type="gene ID" value="Csp11.Scaffold497.g2225"/>
</dbReference>
<proteinExistence type="predicted"/>
<keyword evidence="6" id="KW-1185">Reference proteome</keyword>
<dbReference type="PANTHER" id="PTHR45777">
    <property type="entry name" value="METHIONINE AMINOPEPTIDASE 2"/>
    <property type="match status" value="1"/>
</dbReference>
<dbReference type="Pfam" id="PF00557">
    <property type="entry name" value="Peptidase_M24"/>
    <property type="match status" value="1"/>
</dbReference>
<evidence type="ECO:0000259" key="5">
    <source>
        <dbReference type="Pfam" id="PF00557"/>
    </source>
</evidence>
<dbReference type="InterPro" id="IPR036388">
    <property type="entry name" value="WH-like_DNA-bd_sf"/>
</dbReference>
<dbReference type="GO" id="GO:0008235">
    <property type="term" value="F:metalloexopeptidase activity"/>
    <property type="evidence" value="ECO:0007669"/>
    <property type="project" value="TreeGrafter"/>
</dbReference>
<evidence type="ECO:0000256" key="3">
    <source>
        <dbReference type="ARBA" id="ARBA00022801"/>
    </source>
</evidence>
<dbReference type="GO" id="GO:0005737">
    <property type="term" value="C:cytoplasm"/>
    <property type="evidence" value="ECO:0007669"/>
    <property type="project" value="TreeGrafter"/>
</dbReference>
<evidence type="ECO:0000256" key="2">
    <source>
        <dbReference type="ARBA" id="ARBA00022670"/>
    </source>
</evidence>
<keyword evidence="1" id="KW-0031">Aminopeptidase</keyword>
<feature type="region of interest" description="Disordered" evidence="4">
    <location>
        <begin position="1"/>
        <end position="24"/>
    </location>
</feature>
<dbReference type="AlphaFoldDB" id="A0A1I7T434"/>
<name>A0A1I7T434_9PELO</name>
<keyword evidence="2" id="KW-0645">Protease</keyword>
<feature type="domain" description="Peptidase M24" evidence="5">
    <location>
        <begin position="100"/>
        <end position="252"/>
    </location>
</feature>
<evidence type="ECO:0000256" key="4">
    <source>
        <dbReference type="SAM" id="MobiDB-lite"/>
    </source>
</evidence>
<evidence type="ECO:0000256" key="1">
    <source>
        <dbReference type="ARBA" id="ARBA00022438"/>
    </source>
</evidence>
<dbReference type="GO" id="GO:0006508">
    <property type="term" value="P:proteolysis"/>
    <property type="evidence" value="ECO:0007669"/>
    <property type="project" value="UniProtKB-KW"/>
</dbReference>
<dbReference type="Proteomes" id="UP000095282">
    <property type="component" value="Unplaced"/>
</dbReference>
<dbReference type="PANTHER" id="PTHR45777:SF2">
    <property type="entry name" value="METHIONINE AMINOPEPTIDASE 2"/>
    <property type="match status" value="1"/>
</dbReference>
<dbReference type="SUPFAM" id="SSF55920">
    <property type="entry name" value="Creatinase/aminopeptidase"/>
    <property type="match status" value="1"/>
</dbReference>
<dbReference type="InterPro" id="IPR050247">
    <property type="entry name" value="Met_Aminopeptidase_Type2"/>
</dbReference>